<protein>
    <submittedName>
        <fullName evidence="2">Quinol monooxygenase YgiN</fullName>
    </submittedName>
</protein>
<dbReference type="InterPro" id="IPR011008">
    <property type="entry name" value="Dimeric_a/b-barrel"/>
</dbReference>
<evidence type="ECO:0000259" key="1">
    <source>
        <dbReference type="PROSITE" id="PS51725"/>
    </source>
</evidence>
<dbReference type="SUPFAM" id="SSF54909">
    <property type="entry name" value="Dimeric alpha+beta barrel"/>
    <property type="match status" value="1"/>
</dbReference>
<accession>A0A7W3P767</accession>
<evidence type="ECO:0000313" key="3">
    <source>
        <dbReference type="Proteomes" id="UP000523079"/>
    </source>
</evidence>
<dbReference type="Gene3D" id="3.30.70.100">
    <property type="match status" value="1"/>
</dbReference>
<gene>
    <name evidence="2" type="ORF">FHX74_003452</name>
</gene>
<keyword evidence="2" id="KW-0503">Monooxygenase</keyword>
<dbReference type="InterPro" id="IPR007138">
    <property type="entry name" value="ABM_dom"/>
</dbReference>
<name>A0A7W3P767_9ACTN</name>
<keyword evidence="3" id="KW-1185">Reference proteome</keyword>
<dbReference type="AlphaFoldDB" id="A0A7W3P767"/>
<dbReference type="EMBL" id="JACGWT010000006">
    <property type="protein sequence ID" value="MBA8795811.1"/>
    <property type="molecule type" value="Genomic_DNA"/>
</dbReference>
<organism evidence="2 3">
    <name type="scientific">Microlunatus kandeliicorticis</name>
    <dbReference type="NCBI Taxonomy" id="1759536"/>
    <lineage>
        <taxon>Bacteria</taxon>
        <taxon>Bacillati</taxon>
        <taxon>Actinomycetota</taxon>
        <taxon>Actinomycetes</taxon>
        <taxon>Propionibacteriales</taxon>
        <taxon>Propionibacteriaceae</taxon>
        <taxon>Microlunatus</taxon>
    </lineage>
</organism>
<comment type="caution">
    <text evidence="2">The sequence shown here is derived from an EMBL/GenBank/DDBJ whole genome shotgun (WGS) entry which is preliminary data.</text>
</comment>
<sequence length="105" mass="11426">MIAVCRFRVPEEQAPDFRARAEAAVAVLSGRDGFLSADLGPNVDDPALWVLATRWTNVGAWRRALGGYEAKVTVVPLLSLAVDEPSAFVTGDDDRDDPFGWPTRP</sequence>
<dbReference type="GO" id="GO:0004497">
    <property type="term" value="F:monooxygenase activity"/>
    <property type="evidence" value="ECO:0007669"/>
    <property type="project" value="UniProtKB-KW"/>
</dbReference>
<dbReference type="Pfam" id="PF03992">
    <property type="entry name" value="ABM"/>
    <property type="match status" value="1"/>
</dbReference>
<reference evidence="2 3" key="1">
    <citation type="submission" date="2020-07" db="EMBL/GenBank/DDBJ databases">
        <title>Sequencing the genomes of 1000 actinobacteria strains.</title>
        <authorList>
            <person name="Klenk H.-P."/>
        </authorList>
    </citation>
    <scope>NUCLEOTIDE SEQUENCE [LARGE SCALE GENOMIC DNA]</scope>
    <source>
        <strain evidence="2 3">DSM 100723</strain>
    </source>
</reference>
<evidence type="ECO:0000313" key="2">
    <source>
        <dbReference type="EMBL" id="MBA8795811.1"/>
    </source>
</evidence>
<proteinExistence type="predicted"/>
<dbReference type="Proteomes" id="UP000523079">
    <property type="component" value="Unassembled WGS sequence"/>
</dbReference>
<keyword evidence="2" id="KW-0560">Oxidoreductase</keyword>
<dbReference type="PROSITE" id="PS51725">
    <property type="entry name" value="ABM"/>
    <property type="match status" value="1"/>
</dbReference>
<feature type="domain" description="ABM" evidence="1">
    <location>
        <begin position="1"/>
        <end position="89"/>
    </location>
</feature>
<dbReference type="RefSeq" id="WP_182561429.1">
    <property type="nucleotide sequence ID" value="NZ_JACGWT010000006.1"/>
</dbReference>